<reference evidence="2" key="1">
    <citation type="submission" date="2018-02" db="EMBL/GenBank/DDBJ databases">
        <authorList>
            <person name="Cohen D.B."/>
            <person name="Kent A.D."/>
        </authorList>
    </citation>
    <scope>NUCLEOTIDE SEQUENCE</scope>
</reference>
<evidence type="ECO:0000256" key="1">
    <source>
        <dbReference type="SAM" id="MobiDB-lite"/>
    </source>
</evidence>
<feature type="compositionally biased region" description="Basic and acidic residues" evidence="1">
    <location>
        <begin position="224"/>
        <end position="234"/>
    </location>
</feature>
<organism evidence="2">
    <name type="scientific">Fagus sylvatica</name>
    <name type="common">Beechnut</name>
    <dbReference type="NCBI Taxonomy" id="28930"/>
    <lineage>
        <taxon>Eukaryota</taxon>
        <taxon>Viridiplantae</taxon>
        <taxon>Streptophyta</taxon>
        <taxon>Embryophyta</taxon>
        <taxon>Tracheophyta</taxon>
        <taxon>Spermatophyta</taxon>
        <taxon>Magnoliopsida</taxon>
        <taxon>eudicotyledons</taxon>
        <taxon>Gunneridae</taxon>
        <taxon>Pentapetalae</taxon>
        <taxon>rosids</taxon>
        <taxon>fabids</taxon>
        <taxon>Fagales</taxon>
        <taxon>Fagaceae</taxon>
        <taxon>Fagus</taxon>
    </lineage>
</organism>
<proteinExistence type="predicted"/>
<protein>
    <submittedName>
        <fullName evidence="2">Uncharacterized protein</fullName>
    </submittedName>
</protein>
<dbReference type="EMBL" id="OIVN01000706">
    <property type="protein sequence ID" value="SPC84390.1"/>
    <property type="molecule type" value="Genomic_DNA"/>
</dbReference>
<gene>
    <name evidence="2" type="ORF">FSB_LOCUS12272</name>
</gene>
<feature type="compositionally biased region" description="Basic and acidic residues" evidence="1">
    <location>
        <begin position="21"/>
        <end position="32"/>
    </location>
</feature>
<dbReference type="PANTHER" id="PTHR34657">
    <property type="entry name" value="EMBRYO SAC DEVELOPMENT ARREST 6"/>
    <property type="match status" value="1"/>
</dbReference>
<feature type="compositionally biased region" description="Basic and acidic residues" evidence="1">
    <location>
        <begin position="113"/>
        <end position="123"/>
    </location>
</feature>
<feature type="region of interest" description="Disordered" evidence="1">
    <location>
        <begin position="78"/>
        <end position="123"/>
    </location>
</feature>
<sequence length="286" mass="32622">MNTKTMRLPPRRELTPNATNKRKEREGLDALHLKPKLSKPATTPRPGSAEPISSNQILAGYLAHEFLTKGTLLGQPWDPAHQNEIVLPPPPPVSKKENEAEAKPSPSPSGGVEAERQVDDKKRSTTIVSSVILTVSRRHWHHLLTFLTLYCSQPLTNASHQRLSSRRCRFAIKALEKDKEREVMPKKMGVNSKAEATRAWKSVTESECKERDARVRRRKCIGAKPRELSREQPRSVRRRRRNAPRPSAHRAEARKLVEMEEKEIKKANKKLKNSPMSERAEGDRDW</sequence>
<dbReference type="AlphaFoldDB" id="A0A2N9FBK7"/>
<feature type="region of interest" description="Disordered" evidence="1">
    <location>
        <begin position="1"/>
        <end position="52"/>
    </location>
</feature>
<dbReference type="PANTHER" id="PTHR34657:SF10">
    <property type="entry name" value="F21M11.6 PROTEIN"/>
    <property type="match status" value="1"/>
</dbReference>
<name>A0A2N9FBK7_FAGSY</name>
<feature type="compositionally biased region" description="Basic and acidic residues" evidence="1">
    <location>
        <begin position="249"/>
        <end position="266"/>
    </location>
</feature>
<feature type="region of interest" description="Disordered" evidence="1">
    <location>
        <begin position="219"/>
        <end position="286"/>
    </location>
</feature>
<evidence type="ECO:0000313" key="2">
    <source>
        <dbReference type="EMBL" id="SPC84390.1"/>
    </source>
</evidence>
<accession>A0A2N9FBK7</accession>